<dbReference type="eggNOG" id="COG1403">
    <property type="taxonomic scope" value="Bacteria"/>
</dbReference>
<dbReference type="GO" id="GO:0003676">
    <property type="term" value="F:nucleic acid binding"/>
    <property type="evidence" value="ECO:0007669"/>
    <property type="project" value="InterPro"/>
</dbReference>
<dbReference type="EMBL" id="CP006644">
    <property type="protein sequence ID" value="AHE51675.1"/>
    <property type="molecule type" value="Genomic_DNA"/>
</dbReference>
<dbReference type="Proteomes" id="UP000018851">
    <property type="component" value="Chromosome"/>
</dbReference>
<dbReference type="OrthoDB" id="7807589at2"/>
<dbReference type="STRING" id="1123269.NX02_04385"/>
<dbReference type="Gene3D" id="1.10.30.50">
    <property type="match status" value="1"/>
</dbReference>
<dbReference type="GO" id="GO:0008270">
    <property type="term" value="F:zinc ion binding"/>
    <property type="evidence" value="ECO:0007669"/>
    <property type="project" value="InterPro"/>
</dbReference>
<dbReference type="GO" id="GO:0004519">
    <property type="term" value="F:endonuclease activity"/>
    <property type="evidence" value="ECO:0007669"/>
    <property type="project" value="InterPro"/>
</dbReference>
<accession>W0A7P2</accession>
<keyword evidence="4" id="KW-1185">Reference proteome</keyword>
<feature type="domain" description="HNH nuclease" evidence="2">
    <location>
        <begin position="37"/>
        <end position="90"/>
    </location>
</feature>
<dbReference type="InterPro" id="IPR002711">
    <property type="entry name" value="HNH"/>
</dbReference>
<dbReference type="SMART" id="SM00507">
    <property type="entry name" value="HNHc"/>
    <property type="match status" value="1"/>
</dbReference>
<dbReference type="CDD" id="cd00085">
    <property type="entry name" value="HNHc"/>
    <property type="match status" value="1"/>
</dbReference>
<evidence type="ECO:0000313" key="4">
    <source>
        <dbReference type="Proteomes" id="UP000018851"/>
    </source>
</evidence>
<evidence type="ECO:0000259" key="2">
    <source>
        <dbReference type="SMART" id="SM00507"/>
    </source>
</evidence>
<dbReference type="Pfam" id="PF01844">
    <property type="entry name" value="HNH"/>
    <property type="match status" value="1"/>
</dbReference>
<organism evidence="3 4">
    <name type="scientific">Sphingomonas sanxanigenens DSM 19645 = NX02</name>
    <dbReference type="NCBI Taxonomy" id="1123269"/>
    <lineage>
        <taxon>Bacteria</taxon>
        <taxon>Pseudomonadati</taxon>
        <taxon>Pseudomonadota</taxon>
        <taxon>Alphaproteobacteria</taxon>
        <taxon>Sphingomonadales</taxon>
        <taxon>Sphingomonadaceae</taxon>
        <taxon>Sphingomonas</taxon>
    </lineage>
</organism>
<name>W0A7P2_9SPHN</name>
<dbReference type="AlphaFoldDB" id="W0A7P2"/>
<feature type="region of interest" description="Disordered" evidence="1">
    <location>
        <begin position="1"/>
        <end position="34"/>
    </location>
</feature>
<dbReference type="KEGG" id="ssan:NX02_04385"/>
<sequence>MPSRPPKLNGKPRQAKQSNWSRRASRQSRGYGREHERIRAELLRDEPLCRECRKHGRVTAAVIADHVVPLAQGGSGERSNYQPLCRPCSDAKTAREAAAGRTKP</sequence>
<reference evidence="3 4" key="1">
    <citation type="submission" date="2013-07" db="EMBL/GenBank/DDBJ databases">
        <title>Completed genome of Sphingomonas sanxanigenens NX02.</title>
        <authorList>
            <person name="Ma T."/>
            <person name="Huang H."/>
            <person name="Wu M."/>
            <person name="Li X."/>
            <person name="Li G."/>
        </authorList>
    </citation>
    <scope>NUCLEOTIDE SEQUENCE [LARGE SCALE GENOMIC DNA]</scope>
    <source>
        <strain evidence="3 4">NX02</strain>
    </source>
</reference>
<dbReference type="HOGENOM" id="CLU_108879_2_2_5"/>
<proteinExistence type="predicted"/>
<protein>
    <submittedName>
        <fullName evidence="3">DNAse</fullName>
    </submittedName>
</protein>
<evidence type="ECO:0000256" key="1">
    <source>
        <dbReference type="SAM" id="MobiDB-lite"/>
    </source>
</evidence>
<gene>
    <name evidence="3" type="ORF">NX02_04385</name>
</gene>
<dbReference type="RefSeq" id="WP_025290922.1">
    <property type="nucleotide sequence ID" value="NZ_CP006644.1"/>
</dbReference>
<dbReference type="InterPro" id="IPR003615">
    <property type="entry name" value="HNH_nuc"/>
</dbReference>
<evidence type="ECO:0000313" key="3">
    <source>
        <dbReference type="EMBL" id="AHE51675.1"/>
    </source>
</evidence>